<dbReference type="EMBL" id="CYUD01000001">
    <property type="protein sequence ID" value="CUJ86729.1"/>
    <property type="molecule type" value="Genomic_DNA"/>
</dbReference>
<protein>
    <submittedName>
        <fullName evidence="6">Copper outer membrane regulator</fullName>
    </submittedName>
</protein>
<dbReference type="Pfam" id="PF00440">
    <property type="entry name" value="TetR_N"/>
    <property type="match status" value="1"/>
</dbReference>
<keyword evidence="1" id="KW-0805">Transcription regulation</keyword>
<dbReference type="Proteomes" id="UP000051260">
    <property type="component" value="Unassembled WGS sequence"/>
</dbReference>
<dbReference type="GO" id="GO:0000976">
    <property type="term" value="F:transcription cis-regulatory region binding"/>
    <property type="evidence" value="ECO:0007669"/>
    <property type="project" value="TreeGrafter"/>
</dbReference>
<dbReference type="Gene3D" id="1.10.10.60">
    <property type="entry name" value="Homeodomain-like"/>
    <property type="match status" value="1"/>
</dbReference>
<name>A0A0P1I2V5_9RHOB</name>
<feature type="domain" description="HTH tetR-type" evidence="5">
    <location>
        <begin position="7"/>
        <end position="67"/>
    </location>
</feature>
<dbReference type="Gene3D" id="1.10.357.10">
    <property type="entry name" value="Tetracycline Repressor, domain 2"/>
    <property type="match status" value="1"/>
</dbReference>
<keyword evidence="2 4" id="KW-0238">DNA-binding</keyword>
<dbReference type="AlphaFoldDB" id="A0A0P1I2V5"/>
<dbReference type="PRINTS" id="PR00455">
    <property type="entry name" value="HTHTETR"/>
</dbReference>
<dbReference type="InterPro" id="IPR009057">
    <property type="entry name" value="Homeodomain-like_sf"/>
</dbReference>
<proteinExistence type="predicted"/>
<dbReference type="OrthoDB" id="9802802at2"/>
<dbReference type="PROSITE" id="PS50977">
    <property type="entry name" value="HTH_TETR_2"/>
    <property type="match status" value="1"/>
</dbReference>
<organism evidence="6 7">
    <name type="scientific">Ruegeria denitrificans</name>
    <dbReference type="NCBI Taxonomy" id="1715692"/>
    <lineage>
        <taxon>Bacteria</taxon>
        <taxon>Pseudomonadati</taxon>
        <taxon>Pseudomonadota</taxon>
        <taxon>Alphaproteobacteria</taxon>
        <taxon>Rhodobacterales</taxon>
        <taxon>Roseobacteraceae</taxon>
        <taxon>Ruegeria</taxon>
    </lineage>
</organism>
<gene>
    <name evidence="6" type="primary">comR_1</name>
    <name evidence="6" type="ORF">RUE5091_00504</name>
</gene>
<keyword evidence="7" id="KW-1185">Reference proteome</keyword>
<evidence type="ECO:0000256" key="3">
    <source>
        <dbReference type="ARBA" id="ARBA00023163"/>
    </source>
</evidence>
<sequence length="192" mass="20367">MTEAVDDPRQKTILNSAFQAFAAYGYRKTSMDDIAQGAGMSRPALYLHFKNKEAIVSKLTEVYYVEKYAAVAEALATSGSVSEVLARAIQAQTAGMAAILASPHGLEMLDNTKSLSAEIIAEGEAKLSGLYADWLTQQEQAGRARLQADAAETGRTIAATLKGLKLIGAGAEVYERQVAQIAALIGAGLEVR</sequence>
<dbReference type="InterPro" id="IPR050109">
    <property type="entry name" value="HTH-type_TetR-like_transc_reg"/>
</dbReference>
<dbReference type="RefSeq" id="WP_058280260.1">
    <property type="nucleotide sequence ID" value="NZ_CYUD01000001.1"/>
</dbReference>
<feature type="DNA-binding region" description="H-T-H motif" evidence="4">
    <location>
        <begin position="30"/>
        <end position="49"/>
    </location>
</feature>
<dbReference type="SUPFAM" id="SSF46689">
    <property type="entry name" value="Homeodomain-like"/>
    <property type="match status" value="1"/>
</dbReference>
<evidence type="ECO:0000256" key="1">
    <source>
        <dbReference type="ARBA" id="ARBA00023015"/>
    </source>
</evidence>
<dbReference type="PANTHER" id="PTHR30055">
    <property type="entry name" value="HTH-TYPE TRANSCRIPTIONAL REGULATOR RUTR"/>
    <property type="match status" value="1"/>
</dbReference>
<dbReference type="InterPro" id="IPR001647">
    <property type="entry name" value="HTH_TetR"/>
</dbReference>
<reference evidence="7" key="1">
    <citation type="submission" date="2015-09" db="EMBL/GenBank/DDBJ databases">
        <authorList>
            <person name="Rodrigo-Torres L."/>
            <person name="Arahal D.R."/>
        </authorList>
    </citation>
    <scope>NUCLEOTIDE SEQUENCE [LARGE SCALE GENOMIC DNA]</scope>
    <source>
        <strain evidence="7">CECT 5091</strain>
    </source>
</reference>
<evidence type="ECO:0000259" key="5">
    <source>
        <dbReference type="PROSITE" id="PS50977"/>
    </source>
</evidence>
<evidence type="ECO:0000256" key="4">
    <source>
        <dbReference type="PROSITE-ProRule" id="PRU00335"/>
    </source>
</evidence>
<dbReference type="GO" id="GO:0003700">
    <property type="term" value="F:DNA-binding transcription factor activity"/>
    <property type="evidence" value="ECO:0007669"/>
    <property type="project" value="TreeGrafter"/>
</dbReference>
<evidence type="ECO:0000313" key="7">
    <source>
        <dbReference type="Proteomes" id="UP000051260"/>
    </source>
</evidence>
<evidence type="ECO:0000313" key="6">
    <source>
        <dbReference type="EMBL" id="CUJ86729.1"/>
    </source>
</evidence>
<accession>A0A0P1I2V5</accession>
<dbReference type="PANTHER" id="PTHR30055:SF234">
    <property type="entry name" value="HTH-TYPE TRANSCRIPTIONAL REGULATOR BETI"/>
    <property type="match status" value="1"/>
</dbReference>
<evidence type="ECO:0000256" key="2">
    <source>
        <dbReference type="ARBA" id="ARBA00023125"/>
    </source>
</evidence>
<dbReference type="STRING" id="1715692.RUE5091_00504"/>
<keyword evidence="3" id="KW-0804">Transcription</keyword>